<name>A0ABV8W5B3_9FLAO</name>
<evidence type="ECO:0000313" key="2">
    <source>
        <dbReference type="Proteomes" id="UP001595719"/>
    </source>
</evidence>
<dbReference type="Proteomes" id="UP001595719">
    <property type="component" value="Unassembled WGS sequence"/>
</dbReference>
<accession>A0ABV8W5B3</accession>
<dbReference type="EMBL" id="JBHSCO010000002">
    <property type="protein sequence ID" value="MFC4391144.1"/>
    <property type="molecule type" value="Genomic_DNA"/>
</dbReference>
<evidence type="ECO:0000313" key="1">
    <source>
        <dbReference type="EMBL" id="MFC4391144.1"/>
    </source>
</evidence>
<gene>
    <name evidence="1" type="ORF">ACFOY0_09055</name>
</gene>
<dbReference type="RefSeq" id="WP_179006215.1">
    <property type="nucleotide sequence ID" value="NZ_JBHSCO010000002.1"/>
</dbReference>
<evidence type="ECO:0008006" key="3">
    <source>
        <dbReference type="Google" id="ProtNLM"/>
    </source>
</evidence>
<keyword evidence="2" id="KW-1185">Reference proteome</keyword>
<protein>
    <recommendedName>
        <fullName evidence="3">YD repeat-containing protein</fullName>
    </recommendedName>
</protein>
<sequence>MDLKLLLGLVLITQISFSQKKVNDLKKMNLKGEISSITILEEKTPTVSDGGSFNSRKENNFYVFNKEGFITEEKCVVNGRFYSKKRKEYNALGQLSKVQEYDSEEVFDKDKFFEYKYDKNGEVNSLSYASSPTIYRTEVAKKGNLISYTKYELKEDKTEEKKYVRIEDLNGKVLEEDSFIRNELYSKTVNSYNNKGLLSKTSYLEYWNGRTSGNGKEFEYNLNNDITKITNLDSNNNVLDTEEVTYEYDKKGNWIKKNLSGSETIITERKIVYKI</sequence>
<reference evidence="2" key="1">
    <citation type="journal article" date="2019" name="Int. J. Syst. Evol. Microbiol.">
        <title>The Global Catalogue of Microorganisms (GCM) 10K type strain sequencing project: providing services to taxonomists for standard genome sequencing and annotation.</title>
        <authorList>
            <consortium name="The Broad Institute Genomics Platform"/>
            <consortium name="The Broad Institute Genome Sequencing Center for Infectious Disease"/>
            <person name="Wu L."/>
            <person name="Ma J."/>
        </authorList>
    </citation>
    <scope>NUCLEOTIDE SEQUENCE [LARGE SCALE GENOMIC DNA]</scope>
    <source>
        <strain evidence="2">CGMCC 1.15345</strain>
    </source>
</reference>
<comment type="caution">
    <text evidence="1">The sequence shown here is derived from an EMBL/GenBank/DDBJ whole genome shotgun (WGS) entry which is preliminary data.</text>
</comment>
<proteinExistence type="predicted"/>
<dbReference type="Gene3D" id="2.180.10.10">
    <property type="entry name" value="RHS repeat-associated core"/>
    <property type="match status" value="1"/>
</dbReference>
<organism evidence="1 2">
    <name type="scientific">Flavobacterium quisquiliarum</name>
    <dbReference type="NCBI Taxonomy" id="1834436"/>
    <lineage>
        <taxon>Bacteria</taxon>
        <taxon>Pseudomonadati</taxon>
        <taxon>Bacteroidota</taxon>
        <taxon>Flavobacteriia</taxon>
        <taxon>Flavobacteriales</taxon>
        <taxon>Flavobacteriaceae</taxon>
        <taxon>Flavobacterium</taxon>
    </lineage>
</organism>